<dbReference type="Proteomes" id="UP000467214">
    <property type="component" value="Unassembled WGS sequence"/>
</dbReference>
<dbReference type="InterPro" id="IPR008147">
    <property type="entry name" value="Gln_synt_N"/>
</dbReference>
<gene>
    <name evidence="8" type="ORF">GQF02_03235</name>
</gene>
<dbReference type="EMBL" id="WSSB01000002">
    <property type="protein sequence ID" value="MXR35988.1"/>
    <property type="molecule type" value="Genomic_DNA"/>
</dbReference>
<protein>
    <submittedName>
        <fullName evidence="8">Glutamine synthetase</fullName>
    </submittedName>
</protein>
<keyword evidence="3" id="KW-0067">ATP-binding</keyword>
<dbReference type="Pfam" id="PF00120">
    <property type="entry name" value="Gln-synt_C"/>
    <property type="match status" value="1"/>
</dbReference>
<evidence type="ECO:0000313" key="8">
    <source>
        <dbReference type="EMBL" id="MXR35988.1"/>
    </source>
</evidence>
<dbReference type="Gene3D" id="3.30.590.10">
    <property type="entry name" value="Glutamine synthetase/guanido kinase, catalytic domain"/>
    <property type="match status" value="1"/>
</dbReference>
<accession>A0A845BL79</accession>
<dbReference type="Gene3D" id="3.10.20.70">
    <property type="entry name" value="Glutamine synthetase, N-terminal domain"/>
    <property type="match status" value="1"/>
</dbReference>
<feature type="domain" description="GS beta-grasp" evidence="6">
    <location>
        <begin position="21"/>
        <end position="112"/>
    </location>
</feature>
<dbReference type="InterPro" id="IPR036651">
    <property type="entry name" value="Gln_synt_N_sf"/>
</dbReference>
<feature type="domain" description="GS catalytic" evidence="7">
    <location>
        <begin position="119"/>
        <end position="454"/>
    </location>
</feature>
<name>A0A845BL79_9NEIS</name>
<keyword evidence="9" id="KW-1185">Reference proteome</keyword>
<evidence type="ECO:0000256" key="1">
    <source>
        <dbReference type="ARBA" id="ARBA00022598"/>
    </source>
</evidence>
<dbReference type="InterPro" id="IPR008146">
    <property type="entry name" value="Gln_synth_cat_dom"/>
</dbReference>
<dbReference type="SMART" id="SM01230">
    <property type="entry name" value="Gln-synt_C"/>
    <property type="match status" value="1"/>
</dbReference>
<dbReference type="RefSeq" id="WP_160794798.1">
    <property type="nucleotide sequence ID" value="NZ_WSSB01000002.1"/>
</dbReference>
<sequence>MSQATPATERLAQQAGWLNEHQVRDVEMCFADISGFARGKTLPAAAFIRGQELRIARAVPIQSCTGDFPDYRFYGEQDPDVALVPDLNTMRLVPWARTPRALVICDCVDLDGELTPLAPRSVLKKVLARYDALGLTPIVAPELEFYIFAANPDADAPFQSPQLRSGRRETGFDSFSFSTLNDLEAFFDDVYRACDTLGIKTDTWVHEMGPSQFEINLQHGPALQLADQTFLFKTALKEIGNRHGLNVVCMAKPLAGQPGSSMHIHQSLVDQAGNNAFSQKDGSESARFFHYLAGMQRYLPHLMPLFCPSPNSYRRFVKGLAAPVNLSWGIDNRSVGLRVPRSGPQARRVENRLPGCDANPYLTLAASLGAGLLGIEQELVPDEAITGNVFLGEDKASLPRTLDAALVLMEAHETAEALFGGEFARAYVAVKELELSSFHGEITPWERRYLATLA</sequence>
<dbReference type="GO" id="GO:0005524">
    <property type="term" value="F:ATP binding"/>
    <property type="evidence" value="ECO:0007669"/>
    <property type="project" value="UniProtKB-KW"/>
</dbReference>
<comment type="similarity">
    <text evidence="4 5">Belongs to the glutamine synthetase family.</text>
</comment>
<dbReference type="SUPFAM" id="SSF55931">
    <property type="entry name" value="Glutamine synthetase/guanido kinase"/>
    <property type="match status" value="1"/>
</dbReference>
<dbReference type="PANTHER" id="PTHR43785:SF3">
    <property type="entry name" value="GS CATALYTIC DOMAIN-CONTAINING PROTEIN"/>
    <property type="match status" value="1"/>
</dbReference>
<evidence type="ECO:0000256" key="4">
    <source>
        <dbReference type="PROSITE-ProRule" id="PRU01330"/>
    </source>
</evidence>
<evidence type="ECO:0000259" key="6">
    <source>
        <dbReference type="PROSITE" id="PS51986"/>
    </source>
</evidence>
<evidence type="ECO:0000256" key="5">
    <source>
        <dbReference type="RuleBase" id="RU000384"/>
    </source>
</evidence>
<dbReference type="GO" id="GO:0004356">
    <property type="term" value="F:glutamine synthetase activity"/>
    <property type="evidence" value="ECO:0007669"/>
    <property type="project" value="InterPro"/>
</dbReference>
<proteinExistence type="inferred from homology"/>
<reference evidence="8 9" key="1">
    <citation type="submission" date="2019-12" db="EMBL/GenBank/DDBJ databases">
        <title>Neisseriaceae gen. nov. sp. Genome sequencing and assembly.</title>
        <authorList>
            <person name="Liu Z."/>
            <person name="Li A."/>
        </authorList>
    </citation>
    <scope>NUCLEOTIDE SEQUENCE [LARGE SCALE GENOMIC DNA]</scope>
    <source>
        <strain evidence="8 9">B2N2-7</strain>
    </source>
</reference>
<dbReference type="AlphaFoldDB" id="A0A845BL79"/>
<keyword evidence="1" id="KW-0436">Ligase</keyword>
<dbReference type="GO" id="GO:0006542">
    <property type="term" value="P:glutamine biosynthetic process"/>
    <property type="evidence" value="ECO:0007669"/>
    <property type="project" value="InterPro"/>
</dbReference>
<dbReference type="PROSITE" id="PS51987">
    <property type="entry name" value="GS_CATALYTIC"/>
    <property type="match status" value="1"/>
</dbReference>
<keyword evidence="2" id="KW-0547">Nucleotide-binding</keyword>
<dbReference type="SUPFAM" id="SSF54368">
    <property type="entry name" value="Glutamine synthetase, N-terminal domain"/>
    <property type="match status" value="1"/>
</dbReference>
<organism evidence="8 9">
    <name type="scientific">Craterilacuibacter sinensis</name>
    <dbReference type="NCBI Taxonomy" id="2686017"/>
    <lineage>
        <taxon>Bacteria</taxon>
        <taxon>Pseudomonadati</taxon>
        <taxon>Pseudomonadota</taxon>
        <taxon>Betaproteobacteria</taxon>
        <taxon>Neisseriales</taxon>
        <taxon>Neisseriaceae</taxon>
        <taxon>Craterilacuibacter</taxon>
    </lineage>
</organism>
<evidence type="ECO:0000256" key="2">
    <source>
        <dbReference type="ARBA" id="ARBA00022741"/>
    </source>
</evidence>
<evidence type="ECO:0000259" key="7">
    <source>
        <dbReference type="PROSITE" id="PS51987"/>
    </source>
</evidence>
<evidence type="ECO:0000313" key="9">
    <source>
        <dbReference type="Proteomes" id="UP000467214"/>
    </source>
</evidence>
<dbReference type="GO" id="GO:0006598">
    <property type="term" value="P:polyamine catabolic process"/>
    <property type="evidence" value="ECO:0007669"/>
    <property type="project" value="TreeGrafter"/>
</dbReference>
<evidence type="ECO:0000256" key="3">
    <source>
        <dbReference type="ARBA" id="ARBA00022840"/>
    </source>
</evidence>
<dbReference type="InterPro" id="IPR014746">
    <property type="entry name" value="Gln_synth/guanido_kin_cat_dom"/>
</dbReference>
<dbReference type="PANTHER" id="PTHR43785">
    <property type="entry name" value="GAMMA-GLUTAMYLPUTRESCINE SYNTHETASE"/>
    <property type="match status" value="1"/>
</dbReference>
<comment type="caution">
    <text evidence="8">The sequence shown here is derived from an EMBL/GenBank/DDBJ whole genome shotgun (WGS) entry which is preliminary data.</text>
</comment>
<dbReference type="PROSITE" id="PS51986">
    <property type="entry name" value="GS_BETA_GRASP"/>
    <property type="match status" value="1"/>
</dbReference>